<gene>
    <name evidence="2" type="ORF">C9I98_07220</name>
</gene>
<dbReference type="InterPro" id="IPR013783">
    <property type="entry name" value="Ig-like_fold"/>
</dbReference>
<organism evidence="2 3">
    <name type="scientific">Photobacterium sanctipauli</name>
    <dbReference type="NCBI Taxonomy" id="1342794"/>
    <lineage>
        <taxon>Bacteria</taxon>
        <taxon>Pseudomonadati</taxon>
        <taxon>Pseudomonadota</taxon>
        <taxon>Gammaproteobacteria</taxon>
        <taxon>Vibrionales</taxon>
        <taxon>Vibrionaceae</taxon>
        <taxon>Photobacterium</taxon>
    </lineage>
</organism>
<evidence type="ECO:0000313" key="2">
    <source>
        <dbReference type="EMBL" id="PSW20632.1"/>
    </source>
</evidence>
<reference evidence="2 3" key="1">
    <citation type="submission" date="2018-01" db="EMBL/GenBank/DDBJ databases">
        <title>Whole genome sequencing of Histamine producing bacteria.</title>
        <authorList>
            <person name="Butler K."/>
        </authorList>
    </citation>
    <scope>NUCLEOTIDE SEQUENCE [LARGE SCALE GENOMIC DNA]</scope>
    <source>
        <strain evidence="2 3">DSM 100436</strain>
    </source>
</reference>
<dbReference type="AlphaFoldDB" id="A0A2T3NWM1"/>
<evidence type="ECO:0000256" key="1">
    <source>
        <dbReference type="SAM" id="SignalP"/>
    </source>
</evidence>
<keyword evidence="3" id="KW-1185">Reference proteome</keyword>
<dbReference type="OrthoDB" id="5906622at2"/>
<feature type="signal peptide" evidence="1">
    <location>
        <begin position="1"/>
        <end position="23"/>
    </location>
</feature>
<proteinExistence type="predicted"/>
<sequence length="243" mass="27128">MAIFKVALALAMSWLVLAGTAMAAGMNFQLDSMLLTANDKGNGVFTVTSSSRETMYLEAEVVKVMVRNGQIEKVPFSRDNFPMWDLAVNPSKLVMRPGEAKSVAVKYLCQQNCERDEDLVYQVRFKPTAGPSEEEGQTVDIRFGMAPYYIIPAQEQLVEYDWDYNEIEQTVAVRNTGNTLIKIEVDNCNLGFMERKAEGSCRGVYPVLAGRHKLITLPEGLQGSNVQVTVANHDQSIERDFTL</sequence>
<keyword evidence="1" id="KW-0732">Signal</keyword>
<dbReference type="EMBL" id="PYMA01000003">
    <property type="protein sequence ID" value="PSW20632.1"/>
    <property type="molecule type" value="Genomic_DNA"/>
</dbReference>
<accession>A0A2T3NWM1</accession>
<evidence type="ECO:0000313" key="3">
    <source>
        <dbReference type="Proteomes" id="UP000241771"/>
    </source>
</evidence>
<comment type="caution">
    <text evidence="2">The sequence shown here is derived from an EMBL/GenBank/DDBJ whole genome shotgun (WGS) entry which is preliminary data.</text>
</comment>
<feature type="chain" id="PRO_5015756465" description="Molecular chaperone" evidence="1">
    <location>
        <begin position="24"/>
        <end position="243"/>
    </location>
</feature>
<dbReference type="RefSeq" id="WP_036817435.1">
    <property type="nucleotide sequence ID" value="NZ_JGVO01000073.1"/>
</dbReference>
<protein>
    <recommendedName>
        <fullName evidence="4">Molecular chaperone</fullName>
    </recommendedName>
</protein>
<dbReference type="Gene3D" id="2.60.40.10">
    <property type="entry name" value="Immunoglobulins"/>
    <property type="match status" value="1"/>
</dbReference>
<evidence type="ECO:0008006" key="4">
    <source>
        <dbReference type="Google" id="ProtNLM"/>
    </source>
</evidence>
<dbReference type="Proteomes" id="UP000241771">
    <property type="component" value="Unassembled WGS sequence"/>
</dbReference>
<name>A0A2T3NWM1_9GAMM</name>